<keyword evidence="3" id="KW-1185">Reference proteome</keyword>
<feature type="compositionally biased region" description="Basic residues" evidence="1">
    <location>
        <begin position="56"/>
        <end position="67"/>
    </location>
</feature>
<evidence type="ECO:0000256" key="1">
    <source>
        <dbReference type="SAM" id="MobiDB-lite"/>
    </source>
</evidence>
<name>A0ABY3SGV3_9BACL</name>
<dbReference type="RefSeq" id="WP_235118753.1">
    <property type="nucleotide sequence ID" value="NZ_CP090978.1"/>
</dbReference>
<reference evidence="2 3" key="1">
    <citation type="journal article" date="2024" name="Int. J. Syst. Evol. Microbiol.">
        <title>Paenibacillus hexagrammi sp. nov., a novel bacterium isolated from the gut content of Hexagrammos agrammus.</title>
        <authorList>
            <person name="Jung H.K."/>
            <person name="Kim D.G."/>
            <person name="Zin H."/>
            <person name="Park J."/>
            <person name="Jung H."/>
            <person name="Kim Y.O."/>
            <person name="Kong H.J."/>
            <person name="Kim J.W."/>
            <person name="Kim Y.S."/>
        </authorList>
    </citation>
    <scope>NUCLEOTIDE SEQUENCE [LARGE SCALE GENOMIC DNA]</scope>
    <source>
        <strain evidence="2 3">YPD9-1</strain>
    </source>
</reference>
<sequence length="111" mass="12170">MERVFPVTEKSCAAYCGKPVFIYLYDGSEIYGVLSRVENGHLILNDKAATVTSSQSKKRKSVAVKSRKKEEQAETKAFHDVYPGPLSFGGFAYNEALALPLASTAFLFAIV</sequence>
<evidence type="ECO:0000313" key="3">
    <source>
        <dbReference type="Proteomes" id="UP001649230"/>
    </source>
</evidence>
<organism evidence="2 3">
    <name type="scientific">Paenibacillus hexagrammi</name>
    <dbReference type="NCBI Taxonomy" id="2908839"/>
    <lineage>
        <taxon>Bacteria</taxon>
        <taxon>Bacillati</taxon>
        <taxon>Bacillota</taxon>
        <taxon>Bacilli</taxon>
        <taxon>Bacillales</taxon>
        <taxon>Paenibacillaceae</taxon>
        <taxon>Paenibacillus</taxon>
    </lineage>
</organism>
<proteinExistence type="predicted"/>
<protein>
    <submittedName>
        <fullName evidence="2">Uncharacterized protein</fullName>
    </submittedName>
</protein>
<accession>A0ABY3SGV3</accession>
<dbReference type="Proteomes" id="UP001649230">
    <property type="component" value="Chromosome"/>
</dbReference>
<feature type="region of interest" description="Disordered" evidence="1">
    <location>
        <begin position="51"/>
        <end position="75"/>
    </location>
</feature>
<dbReference type="EMBL" id="CP090978">
    <property type="protein sequence ID" value="UJF32409.1"/>
    <property type="molecule type" value="Genomic_DNA"/>
</dbReference>
<gene>
    <name evidence="2" type="ORF">L0M14_22350</name>
</gene>
<evidence type="ECO:0000313" key="2">
    <source>
        <dbReference type="EMBL" id="UJF32409.1"/>
    </source>
</evidence>